<organism evidence="1 2">
    <name type="scientific">Araneus ventricosus</name>
    <name type="common">Orbweaver spider</name>
    <name type="synonym">Epeira ventricosa</name>
    <dbReference type="NCBI Taxonomy" id="182803"/>
    <lineage>
        <taxon>Eukaryota</taxon>
        <taxon>Metazoa</taxon>
        <taxon>Ecdysozoa</taxon>
        <taxon>Arthropoda</taxon>
        <taxon>Chelicerata</taxon>
        <taxon>Arachnida</taxon>
        <taxon>Araneae</taxon>
        <taxon>Araneomorphae</taxon>
        <taxon>Entelegynae</taxon>
        <taxon>Araneoidea</taxon>
        <taxon>Araneidae</taxon>
        <taxon>Araneus</taxon>
    </lineage>
</organism>
<dbReference type="PANTHER" id="PTHR36688">
    <property type="entry name" value="ENDO/EXONUCLEASE/PHOSPHATASE DOMAIN-CONTAINING PROTEIN"/>
    <property type="match status" value="1"/>
</dbReference>
<evidence type="ECO:0000313" key="2">
    <source>
        <dbReference type="Proteomes" id="UP000499080"/>
    </source>
</evidence>
<reference evidence="1 2" key="1">
    <citation type="journal article" date="2019" name="Sci. Rep.">
        <title>Orb-weaving spider Araneus ventricosus genome elucidates the spidroin gene catalogue.</title>
        <authorList>
            <person name="Kono N."/>
            <person name="Nakamura H."/>
            <person name="Ohtoshi R."/>
            <person name="Moran D.A.P."/>
            <person name="Shinohara A."/>
            <person name="Yoshida Y."/>
            <person name="Fujiwara M."/>
            <person name="Mori M."/>
            <person name="Tomita M."/>
            <person name="Arakawa K."/>
        </authorList>
    </citation>
    <scope>NUCLEOTIDE SEQUENCE [LARGE SCALE GENOMIC DNA]</scope>
</reference>
<dbReference type="OrthoDB" id="7698997at2759"/>
<accession>A0A4Y2P4L5</accession>
<dbReference type="Proteomes" id="UP000499080">
    <property type="component" value="Unassembled WGS sequence"/>
</dbReference>
<keyword evidence="1" id="KW-0695">RNA-directed DNA polymerase</keyword>
<sequence length="171" mass="19032">MPPLTTPTTIVYTNKAKAEAIADVLEDQFQTNDLSHTPTEKIVSKRVKRFLMKKSNEEPELCLPSEITGYIDKLKVGKSPGSDSISNIIIKRLPIKSVIRLTEIINAMLTLHYFPHECKTAIVVKILKPGKHANDPGSYRPISLLFALSKIAESVLLKRIVEATEGKLIPM</sequence>
<dbReference type="AlphaFoldDB" id="A0A4Y2P4L5"/>
<dbReference type="InterPro" id="IPR052560">
    <property type="entry name" value="RdDP_mobile_element"/>
</dbReference>
<proteinExistence type="predicted"/>
<gene>
    <name evidence="1" type="primary">X-elementORF2_810</name>
    <name evidence="1" type="ORF">AVEN_262265_1</name>
</gene>
<comment type="caution">
    <text evidence="1">The sequence shown here is derived from an EMBL/GenBank/DDBJ whole genome shotgun (WGS) entry which is preliminary data.</text>
</comment>
<protein>
    <submittedName>
        <fullName evidence="1">Putative RNA-directed DNA polymerase from transposon X-element</fullName>
    </submittedName>
</protein>
<name>A0A4Y2P4L5_ARAVE</name>
<keyword evidence="1" id="KW-0808">Transferase</keyword>
<dbReference type="EMBL" id="BGPR01010467">
    <property type="protein sequence ID" value="GBN46311.1"/>
    <property type="molecule type" value="Genomic_DNA"/>
</dbReference>
<dbReference type="GO" id="GO:0003964">
    <property type="term" value="F:RNA-directed DNA polymerase activity"/>
    <property type="evidence" value="ECO:0007669"/>
    <property type="project" value="UniProtKB-KW"/>
</dbReference>
<keyword evidence="2" id="KW-1185">Reference proteome</keyword>
<evidence type="ECO:0000313" key="1">
    <source>
        <dbReference type="EMBL" id="GBN46311.1"/>
    </source>
</evidence>
<keyword evidence="1" id="KW-0548">Nucleotidyltransferase</keyword>
<dbReference type="PANTHER" id="PTHR36688:SF1">
    <property type="entry name" value="ENDONUCLEASE_EXONUCLEASE_PHOSPHATASE DOMAIN-CONTAINING PROTEIN"/>
    <property type="match status" value="1"/>
</dbReference>